<protein>
    <submittedName>
        <fullName evidence="1">Uncharacterized protein</fullName>
    </submittedName>
</protein>
<evidence type="ECO:0000313" key="2">
    <source>
        <dbReference type="Proteomes" id="UP000249557"/>
    </source>
</evidence>
<proteinExistence type="predicted"/>
<name>A0A2W5A6M4_9BACT</name>
<comment type="caution">
    <text evidence="1">The sequence shown here is derived from an EMBL/GenBank/DDBJ whole genome shotgun (WGS) entry which is preliminary data.</text>
</comment>
<dbReference type="Proteomes" id="UP000249557">
    <property type="component" value="Unassembled WGS sequence"/>
</dbReference>
<evidence type="ECO:0000313" key="1">
    <source>
        <dbReference type="EMBL" id="PZO88852.1"/>
    </source>
</evidence>
<reference evidence="1 2" key="1">
    <citation type="submission" date="2017-08" db="EMBL/GenBank/DDBJ databases">
        <title>Infants hospitalized years apart are colonized by the same room-sourced microbial strains.</title>
        <authorList>
            <person name="Brooks B."/>
            <person name="Olm M.R."/>
            <person name="Firek B.A."/>
            <person name="Baker R."/>
            <person name="Thomas B.C."/>
            <person name="Morowitz M.J."/>
            <person name="Banfield J.F."/>
        </authorList>
    </citation>
    <scope>NUCLEOTIDE SEQUENCE [LARGE SCALE GENOMIC DNA]</scope>
    <source>
        <strain evidence="1">S2_018_000_R2_104</strain>
    </source>
</reference>
<organism evidence="1 2">
    <name type="scientific">Micavibrio aeruginosavorus</name>
    <dbReference type="NCBI Taxonomy" id="349221"/>
    <lineage>
        <taxon>Bacteria</taxon>
        <taxon>Pseudomonadati</taxon>
        <taxon>Bdellovibrionota</taxon>
        <taxon>Bdellovibrionia</taxon>
        <taxon>Bdellovibrionales</taxon>
        <taxon>Pseudobdellovibrionaceae</taxon>
        <taxon>Micavibrio</taxon>
    </lineage>
</organism>
<dbReference type="AlphaFoldDB" id="A0A2W5A6M4"/>
<accession>A0A2W5A6M4</accession>
<sequence>MDHEVNHQDIFNKITRVLRTERIEKSTITSIKIDEDIEAGCDLIVKYKRRGAENSLGIHFNNFAEAAHAQNVIQRGDAGLGVEAVAKGQQAVSTATHNRQFDVSL</sequence>
<gene>
    <name evidence="1" type="ORF">DI626_00840</name>
</gene>
<dbReference type="EMBL" id="QFNK01000006">
    <property type="protein sequence ID" value="PZO88852.1"/>
    <property type="molecule type" value="Genomic_DNA"/>
</dbReference>